<dbReference type="GO" id="GO:0004476">
    <property type="term" value="F:mannose-6-phosphate isomerase activity"/>
    <property type="evidence" value="ECO:0007669"/>
    <property type="project" value="UniProtKB-EC"/>
</dbReference>
<keyword evidence="2 4" id="KW-0413">Isomerase</keyword>
<dbReference type="GO" id="GO:0097367">
    <property type="term" value="F:carbohydrate derivative binding"/>
    <property type="evidence" value="ECO:0007669"/>
    <property type="project" value="InterPro"/>
</dbReference>
<dbReference type="CDD" id="cd05637">
    <property type="entry name" value="SIS_PGI_PMI_2"/>
    <property type="match status" value="1"/>
</dbReference>
<proteinExistence type="inferred from homology"/>
<protein>
    <submittedName>
        <fullName evidence="4">Transcriptional regulator RpiR family (Pgi-pmi)</fullName>
        <ecNumber evidence="4">5.3.1.8</ecNumber>
    </submittedName>
</protein>
<dbReference type="SUPFAM" id="SSF53697">
    <property type="entry name" value="SIS domain"/>
    <property type="match status" value="1"/>
</dbReference>
<feature type="domain" description="SIS" evidence="3">
    <location>
        <begin position="32"/>
        <end position="164"/>
    </location>
</feature>
<gene>
    <name evidence="4" type="primary">pgi-pmi</name>
</gene>
<evidence type="ECO:0000259" key="3">
    <source>
        <dbReference type="PROSITE" id="PS51464"/>
    </source>
</evidence>
<accession>A0A075H6S5</accession>
<dbReference type="InterPro" id="IPR035484">
    <property type="entry name" value="SIS_PGI/PMI_1"/>
</dbReference>
<reference evidence="4" key="1">
    <citation type="journal article" date="2014" name="Genome Biol. Evol.">
        <title>Pangenome evidence for extensive interdomain horizontal transfer affecting lineage core and shell genes in uncultured planktonic thaumarchaeota and euryarchaeota.</title>
        <authorList>
            <person name="Deschamps P."/>
            <person name="Zivanovic Y."/>
            <person name="Moreira D."/>
            <person name="Rodriguez-Valera F."/>
            <person name="Lopez-Garcia P."/>
        </authorList>
    </citation>
    <scope>NUCLEOTIDE SEQUENCE</scope>
</reference>
<dbReference type="EC" id="5.3.1.8" evidence="4"/>
<dbReference type="EMBL" id="KF900867">
    <property type="protein sequence ID" value="AIF09608.1"/>
    <property type="molecule type" value="Genomic_DNA"/>
</dbReference>
<organism evidence="4">
    <name type="scientific">uncultured marine thaumarchaeote KM3_38_E02</name>
    <dbReference type="NCBI Taxonomy" id="1456138"/>
    <lineage>
        <taxon>Archaea</taxon>
        <taxon>Nitrososphaerota</taxon>
        <taxon>environmental samples</taxon>
    </lineage>
</organism>
<dbReference type="GO" id="GO:0005975">
    <property type="term" value="P:carbohydrate metabolic process"/>
    <property type="evidence" value="ECO:0007669"/>
    <property type="project" value="InterPro"/>
</dbReference>
<dbReference type="Gene3D" id="3.40.50.10490">
    <property type="entry name" value="Glucose-6-phosphate isomerase like protein, domain 1"/>
    <property type="match status" value="2"/>
</dbReference>
<evidence type="ECO:0000313" key="4">
    <source>
        <dbReference type="EMBL" id="AIF09608.1"/>
    </source>
</evidence>
<dbReference type="GO" id="GO:0004347">
    <property type="term" value="F:glucose-6-phosphate isomerase activity"/>
    <property type="evidence" value="ECO:0007669"/>
    <property type="project" value="InterPro"/>
</dbReference>
<dbReference type="Pfam" id="PF10432">
    <property type="entry name" value="bact-PGI_C"/>
    <property type="match status" value="1"/>
</dbReference>
<evidence type="ECO:0000256" key="1">
    <source>
        <dbReference type="ARBA" id="ARBA00010523"/>
    </source>
</evidence>
<dbReference type="InterPro" id="IPR019490">
    <property type="entry name" value="Glu6P/Mann6P_isomerase_C"/>
</dbReference>
<dbReference type="PROSITE" id="PS51464">
    <property type="entry name" value="SIS"/>
    <property type="match status" value="1"/>
</dbReference>
<dbReference type="AlphaFoldDB" id="A0A075H6S5"/>
<sequence length="335" mass="38059">MNSKELERIDSEKMYEVYDKWPQTAKESYEMNLEKFNVKDVDHIVFVGMGGSGTIGDVMSSLLSKDDIHVSVVKGYLLPKTVDSNTLVVLTSISGNTDETLTVLKNNLKSNAKFIAFSSGGKLQELSQKNNISHHIIPEYHSPRASFLTFLYSIINVLEDVLPLKRTDVTESFLKLNEVKNEINSSNLTEENYALNLAKWISYIPLMYYPWGLQPAAVRFKNSMQENAKTHAIIENIIESSHNGIVAWEKPTKLQPILLQGVDDYVKTKERLKILKEFFNEKGIRYQEIFSKDGSILSKLVCLIYQLDFTSIYNAVLSGIDPSPVNSIDYIKDRL</sequence>
<dbReference type="InterPro" id="IPR046348">
    <property type="entry name" value="SIS_dom_sf"/>
</dbReference>
<name>A0A075H6S5_9ARCH</name>
<dbReference type="Pfam" id="PF01380">
    <property type="entry name" value="SIS"/>
    <property type="match status" value="1"/>
</dbReference>
<dbReference type="CDD" id="cd05017">
    <property type="entry name" value="SIS_PGI_PMI_1"/>
    <property type="match status" value="1"/>
</dbReference>
<comment type="similarity">
    <text evidence="1">Belongs to the PGI/PMI family.</text>
</comment>
<dbReference type="InterPro" id="IPR001347">
    <property type="entry name" value="SIS_dom"/>
</dbReference>
<dbReference type="GO" id="GO:1901135">
    <property type="term" value="P:carbohydrate derivative metabolic process"/>
    <property type="evidence" value="ECO:0007669"/>
    <property type="project" value="InterPro"/>
</dbReference>
<evidence type="ECO:0000256" key="2">
    <source>
        <dbReference type="ARBA" id="ARBA00023235"/>
    </source>
</evidence>